<keyword evidence="4" id="KW-1185">Reference proteome</keyword>
<protein>
    <recommendedName>
        <fullName evidence="2">YABBY protein C-terminal domain-containing protein</fullName>
    </recommendedName>
</protein>
<evidence type="ECO:0000259" key="2">
    <source>
        <dbReference type="Pfam" id="PF04690"/>
    </source>
</evidence>
<feature type="domain" description="YABBY protein C-terminal" evidence="2">
    <location>
        <begin position="21"/>
        <end position="62"/>
    </location>
</feature>
<dbReference type="CDD" id="cd00084">
    <property type="entry name" value="HMG-box_SF"/>
    <property type="match status" value="1"/>
</dbReference>
<accession>A0A0C3LJ32</accession>
<dbReference type="Pfam" id="PF04690">
    <property type="entry name" value="YABBY"/>
    <property type="match status" value="1"/>
</dbReference>
<dbReference type="HOGENOM" id="CLU_192412_1_0_1"/>
<dbReference type="Gene3D" id="1.10.30.10">
    <property type="entry name" value="High mobility group box domain"/>
    <property type="match status" value="1"/>
</dbReference>
<feature type="compositionally biased region" description="Basic and acidic residues" evidence="1">
    <location>
        <begin position="39"/>
        <end position="52"/>
    </location>
</feature>
<organism evidence="3 4">
    <name type="scientific">Tulasnella calospora MUT 4182</name>
    <dbReference type="NCBI Taxonomy" id="1051891"/>
    <lineage>
        <taxon>Eukaryota</taxon>
        <taxon>Fungi</taxon>
        <taxon>Dikarya</taxon>
        <taxon>Basidiomycota</taxon>
        <taxon>Agaricomycotina</taxon>
        <taxon>Agaricomycetes</taxon>
        <taxon>Cantharellales</taxon>
        <taxon>Tulasnellaceae</taxon>
        <taxon>Tulasnella</taxon>
    </lineage>
</organism>
<dbReference type="OrthoDB" id="667577at2759"/>
<name>A0A0C3LJ32_9AGAM</name>
<feature type="compositionally biased region" description="Basic and acidic residues" evidence="1">
    <location>
        <begin position="1"/>
        <end position="10"/>
    </location>
</feature>
<evidence type="ECO:0000313" key="4">
    <source>
        <dbReference type="Proteomes" id="UP000054248"/>
    </source>
</evidence>
<evidence type="ECO:0000313" key="3">
    <source>
        <dbReference type="EMBL" id="KIO21407.1"/>
    </source>
</evidence>
<dbReference type="InterPro" id="IPR056775">
    <property type="entry name" value="YABBY_C"/>
</dbReference>
<proteinExistence type="predicted"/>
<reference evidence="4" key="2">
    <citation type="submission" date="2015-01" db="EMBL/GenBank/DDBJ databases">
        <title>Evolutionary Origins and Diversification of the Mycorrhizal Mutualists.</title>
        <authorList>
            <consortium name="DOE Joint Genome Institute"/>
            <consortium name="Mycorrhizal Genomics Consortium"/>
            <person name="Kohler A."/>
            <person name="Kuo A."/>
            <person name="Nagy L.G."/>
            <person name="Floudas D."/>
            <person name="Copeland A."/>
            <person name="Barry K.W."/>
            <person name="Cichocki N."/>
            <person name="Veneault-Fourrey C."/>
            <person name="LaButti K."/>
            <person name="Lindquist E.A."/>
            <person name="Lipzen A."/>
            <person name="Lundell T."/>
            <person name="Morin E."/>
            <person name="Murat C."/>
            <person name="Riley R."/>
            <person name="Ohm R."/>
            <person name="Sun H."/>
            <person name="Tunlid A."/>
            <person name="Henrissat B."/>
            <person name="Grigoriev I.V."/>
            <person name="Hibbett D.S."/>
            <person name="Martin F."/>
        </authorList>
    </citation>
    <scope>NUCLEOTIDE SEQUENCE [LARGE SCALE GENOMIC DNA]</scope>
    <source>
        <strain evidence="4">MUT 4182</strain>
    </source>
</reference>
<dbReference type="SUPFAM" id="SSF47095">
    <property type="entry name" value="HMG-box"/>
    <property type="match status" value="1"/>
</dbReference>
<gene>
    <name evidence="3" type="ORF">M407DRAFT_126438</name>
</gene>
<dbReference type="EMBL" id="KN823139">
    <property type="protein sequence ID" value="KIO21407.1"/>
    <property type="molecule type" value="Genomic_DNA"/>
</dbReference>
<feature type="region of interest" description="Disordered" evidence="1">
    <location>
        <begin position="1"/>
        <end position="25"/>
    </location>
</feature>
<sequence length="68" mass="7381">MPKAATERKTKSSTSSGGGTKKKASAYNVFMKTELAKLKAKNPDQPHKERFKQAAASWASSKENPKNA</sequence>
<evidence type="ECO:0000256" key="1">
    <source>
        <dbReference type="SAM" id="MobiDB-lite"/>
    </source>
</evidence>
<dbReference type="Proteomes" id="UP000054248">
    <property type="component" value="Unassembled WGS sequence"/>
</dbReference>
<dbReference type="AlphaFoldDB" id="A0A0C3LJ32"/>
<reference evidence="3 4" key="1">
    <citation type="submission" date="2014-04" db="EMBL/GenBank/DDBJ databases">
        <authorList>
            <consortium name="DOE Joint Genome Institute"/>
            <person name="Kuo A."/>
            <person name="Girlanda M."/>
            <person name="Perotto S."/>
            <person name="Kohler A."/>
            <person name="Nagy L.G."/>
            <person name="Floudas D."/>
            <person name="Copeland A."/>
            <person name="Barry K.W."/>
            <person name="Cichocki N."/>
            <person name="Veneault-Fourrey C."/>
            <person name="LaButti K."/>
            <person name="Lindquist E.A."/>
            <person name="Lipzen A."/>
            <person name="Lundell T."/>
            <person name="Morin E."/>
            <person name="Murat C."/>
            <person name="Sun H."/>
            <person name="Tunlid A."/>
            <person name="Henrissat B."/>
            <person name="Grigoriev I.V."/>
            <person name="Hibbett D.S."/>
            <person name="Martin F."/>
            <person name="Nordberg H.P."/>
            <person name="Cantor M.N."/>
            <person name="Hua S.X."/>
        </authorList>
    </citation>
    <scope>NUCLEOTIDE SEQUENCE [LARGE SCALE GENOMIC DNA]</scope>
    <source>
        <strain evidence="3 4">MUT 4182</strain>
    </source>
</reference>
<dbReference type="InterPro" id="IPR036910">
    <property type="entry name" value="HMG_box_dom_sf"/>
</dbReference>
<feature type="region of interest" description="Disordered" evidence="1">
    <location>
        <begin position="39"/>
        <end position="68"/>
    </location>
</feature>